<name>A0A4S3MKR8_9RHOB</name>
<dbReference type="InterPro" id="IPR010982">
    <property type="entry name" value="Lambda_DNA-bd_dom_sf"/>
</dbReference>
<dbReference type="OrthoDB" id="7869445at2"/>
<evidence type="ECO:0000259" key="1">
    <source>
        <dbReference type="Pfam" id="PF07022"/>
    </source>
</evidence>
<feature type="domain" description="Bacteriophage CI repressor N-terminal" evidence="1">
    <location>
        <begin position="8"/>
        <end position="49"/>
    </location>
</feature>
<accession>A0A4S3MKR8</accession>
<evidence type="ECO:0000313" key="3">
    <source>
        <dbReference type="Proteomes" id="UP000309450"/>
    </source>
</evidence>
<proteinExistence type="predicted"/>
<reference evidence="2 3" key="1">
    <citation type="submission" date="2019-04" db="EMBL/GenBank/DDBJ databases">
        <title>Draft genome sequence of Gemmobacter aestuarii sp. nov.</title>
        <authorList>
            <person name="Hameed A."/>
            <person name="Lin S.-Y."/>
            <person name="Shahina M."/>
            <person name="Lai W.-A."/>
            <person name="Young C.-C."/>
        </authorList>
    </citation>
    <scope>NUCLEOTIDE SEQUENCE [LARGE SCALE GENOMIC DNA]</scope>
    <source>
        <strain evidence="2 3">CC-PW-75</strain>
    </source>
</reference>
<comment type="caution">
    <text evidence="2">The sequence shown here is derived from an EMBL/GenBank/DDBJ whole genome shotgun (WGS) entry which is preliminary data.</text>
</comment>
<sequence>MIHDWDIIIDKLKARYLVDTDQELARALKLGRSTVATWRNRGSVPAKYVEIANSADTRKFYGETPWDQWAPLEKAAMQLALMRLMRDKRPMLDDYTAFVRLGQELGTALAEEHGRAAHEIASVMADNEIEQPTRALDLIVAKEFFGAK</sequence>
<dbReference type="Pfam" id="PF07022">
    <property type="entry name" value="Phage_CI_repr"/>
    <property type="match status" value="1"/>
</dbReference>
<protein>
    <recommendedName>
        <fullName evidence="1">Bacteriophage CI repressor N-terminal domain-containing protein</fullName>
    </recommendedName>
</protein>
<dbReference type="AlphaFoldDB" id="A0A4S3MKR8"/>
<dbReference type="RefSeq" id="WP_136395802.1">
    <property type="nucleotide sequence ID" value="NZ_SSND01000005.1"/>
</dbReference>
<gene>
    <name evidence="2" type="ORF">E7811_16690</name>
</gene>
<dbReference type="GO" id="GO:0045892">
    <property type="term" value="P:negative regulation of DNA-templated transcription"/>
    <property type="evidence" value="ECO:0007669"/>
    <property type="project" value="InterPro"/>
</dbReference>
<dbReference type="Gene3D" id="1.10.260.40">
    <property type="entry name" value="lambda repressor-like DNA-binding domains"/>
    <property type="match status" value="1"/>
</dbReference>
<organism evidence="2 3">
    <name type="scientific">Aliigemmobacter aestuarii</name>
    <dbReference type="NCBI Taxonomy" id="1445661"/>
    <lineage>
        <taxon>Bacteria</taxon>
        <taxon>Pseudomonadati</taxon>
        <taxon>Pseudomonadota</taxon>
        <taxon>Alphaproteobacteria</taxon>
        <taxon>Rhodobacterales</taxon>
        <taxon>Paracoccaceae</taxon>
        <taxon>Aliigemmobacter</taxon>
    </lineage>
</organism>
<evidence type="ECO:0000313" key="2">
    <source>
        <dbReference type="EMBL" id="THD81542.1"/>
    </source>
</evidence>
<dbReference type="InterPro" id="IPR010744">
    <property type="entry name" value="Phage_CI_N"/>
</dbReference>
<dbReference type="GO" id="GO:0003677">
    <property type="term" value="F:DNA binding"/>
    <property type="evidence" value="ECO:0007669"/>
    <property type="project" value="InterPro"/>
</dbReference>
<dbReference type="EMBL" id="SSND01000005">
    <property type="protein sequence ID" value="THD81542.1"/>
    <property type="molecule type" value="Genomic_DNA"/>
</dbReference>
<dbReference type="Proteomes" id="UP000309450">
    <property type="component" value="Unassembled WGS sequence"/>
</dbReference>
<keyword evidence="3" id="KW-1185">Reference proteome</keyword>